<dbReference type="PROSITE" id="PS51194">
    <property type="entry name" value="HELICASE_CTER"/>
    <property type="match status" value="1"/>
</dbReference>
<reference evidence="8" key="1">
    <citation type="submission" date="2020-04" db="EMBL/GenBank/DDBJ databases">
        <authorList>
            <person name="Alioto T."/>
            <person name="Alioto T."/>
            <person name="Gomez Garrido J."/>
        </authorList>
    </citation>
    <scope>NUCLEOTIDE SEQUENCE</scope>
    <source>
        <strain evidence="8">A484AB</strain>
    </source>
</reference>
<dbReference type="EMBL" id="CACRXK020029491">
    <property type="protein sequence ID" value="CAB4042105.1"/>
    <property type="molecule type" value="Genomic_DNA"/>
</dbReference>
<accession>A0A6S7K9S9</accession>
<dbReference type="GO" id="GO:0003677">
    <property type="term" value="F:DNA binding"/>
    <property type="evidence" value="ECO:0007669"/>
    <property type="project" value="UniProtKB-KW"/>
</dbReference>
<comment type="similarity">
    <text evidence="1">Belongs to the helicase family. RecQ subfamily.</text>
</comment>
<dbReference type="GO" id="GO:0009378">
    <property type="term" value="F:four-way junction helicase activity"/>
    <property type="evidence" value="ECO:0007669"/>
    <property type="project" value="TreeGrafter"/>
</dbReference>
<evidence type="ECO:0000256" key="6">
    <source>
        <dbReference type="ARBA" id="ARBA00044566"/>
    </source>
</evidence>
<dbReference type="SUPFAM" id="SSF52540">
    <property type="entry name" value="P-loop containing nucleoside triphosphate hydrolases"/>
    <property type="match status" value="1"/>
</dbReference>
<dbReference type="Proteomes" id="UP001152795">
    <property type="component" value="Unassembled WGS sequence"/>
</dbReference>
<keyword evidence="2" id="KW-0238">DNA-binding</keyword>
<comment type="catalytic activity">
    <reaction evidence="4">
        <text>Couples ATP hydrolysis with the unwinding of duplex DNA by translocating in the 3'-5' direction.</text>
        <dbReference type="EC" id="5.6.2.4"/>
    </reaction>
</comment>
<dbReference type="PANTHER" id="PTHR13710:SF105">
    <property type="entry name" value="ATP-DEPENDENT DNA HELICASE Q1"/>
    <property type="match status" value="1"/>
</dbReference>
<keyword evidence="3" id="KW-0413">Isomerase</keyword>
<dbReference type="GO" id="GO:0043138">
    <property type="term" value="F:3'-5' DNA helicase activity"/>
    <property type="evidence" value="ECO:0007669"/>
    <property type="project" value="UniProtKB-EC"/>
</dbReference>
<evidence type="ECO:0000256" key="1">
    <source>
        <dbReference type="ARBA" id="ARBA00005446"/>
    </source>
</evidence>
<gene>
    <name evidence="8" type="ORF">PACLA_8A058370</name>
</gene>
<proteinExistence type="inferred from homology"/>
<dbReference type="PANTHER" id="PTHR13710">
    <property type="entry name" value="DNA HELICASE RECQ FAMILY MEMBER"/>
    <property type="match status" value="1"/>
</dbReference>
<dbReference type="GO" id="GO:0005737">
    <property type="term" value="C:cytoplasm"/>
    <property type="evidence" value="ECO:0007669"/>
    <property type="project" value="TreeGrafter"/>
</dbReference>
<name>A0A6S7K9S9_PARCT</name>
<evidence type="ECO:0000256" key="5">
    <source>
        <dbReference type="ARBA" id="ARBA00034808"/>
    </source>
</evidence>
<dbReference type="EC" id="5.6.2.4" evidence="5"/>
<keyword evidence="9" id="KW-1185">Reference proteome</keyword>
<dbReference type="Gene3D" id="3.40.50.300">
    <property type="entry name" value="P-loop containing nucleotide triphosphate hydrolases"/>
    <property type="match status" value="1"/>
</dbReference>
<dbReference type="InterPro" id="IPR001650">
    <property type="entry name" value="Helicase_C-like"/>
</dbReference>
<organism evidence="8 9">
    <name type="scientific">Paramuricea clavata</name>
    <name type="common">Red gorgonian</name>
    <name type="synonym">Violescent sea-whip</name>
    <dbReference type="NCBI Taxonomy" id="317549"/>
    <lineage>
        <taxon>Eukaryota</taxon>
        <taxon>Metazoa</taxon>
        <taxon>Cnidaria</taxon>
        <taxon>Anthozoa</taxon>
        <taxon>Octocorallia</taxon>
        <taxon>Malacalcyonacea</taxon>
        <taxon>Plexauridae</taxon>
        <taxon>Paramuricea</taxon>
    </lineage>
</organism>
<feature type="domain" description="Helicase C-terminal" evidence="7">
    <location>
        <begin position="1"/>
        <end position="130"/>
    </location>
</feature>
<protein>
    <recommendedName>
        <fullName evidence="5">DNA 3'-5' helicase</fullName>
        <ecNumber evidence="5">5.6.2.4</ecNumber>
    </recommendedName>
    <alternativeName>
        <fullName evidence="6">DNA 3'-5' helicase Q1</fullName>
    </alternativeName>
</protein>
<sequence length="168" mass="18618">MSLGKEIYIEGDGSISENCLLGVFYSGVFQEMKGTINTSFKDLQGATRVVFATSSLGMDANYPKVEYIIHYGPAGSIVSQLQEACRAGRNGIQAHNIIYYEGRHLIHCDKLVKTTLKSNSCLRVAMYSAFDENIDLYYHYICVAQIVTNIVTVVIAQCLSLKNSVRSK</sequence>
<dbReference type="AlphaFoldDB" id="A0A6S7K9S9"/>
<evidence type="ECO:0000313" key="8">
    <source>
        <dbReference type="EMBL" id="CAB4042105.1"/>
    </source>
</evidence>
<evidence type="ECO:0000256" key="4">
    <source>
        <dbReference type="ARBA" id="ARBA00034617"/>
    </source>
</evidence>
<comment type="caution">
    <text evidence="8">The sequence shown here is derived from an EMBL/GenBank/DDBJ whole genome shotgun (WGS) entry which is preliminary data.</text>
</comment>
<evidence type="ECO:0000256" key="3">
    <source>
        <dbReference type="ARBA" id="ARBA00023235"/>
    </source>
</evidence>
<dbReference type="GO" id="GO:0005694">
    <property type="term" value="C:chromosome"/>
    <property type="evidence" value="ECO:0007669"/>
    <property type="project" value="TreeGrafter"/>
</dbReference>
<dbReference type="GO" id="GO:0000724">
    <property type="term" value="P:double-strand break repair via homologous recombination"/>
    <property type="evidence" value="ECO:0007669"/>
    <property type="project" value="TreeGrafter"/>
</dbReference>
<evidence type="ECO:0000313" key="9">
    <source>
        <dbReference type="Proteomes" id="UP001152795"/>
    </source>
</evidence>
<dbReference type="Pfam" id="PF00271">
    <property type="entry name" value="Helicase_C"/>
    <property type="match status" value="1"/>
</dbReference>
<evidence type="ECO:0000259" key="7">
    <source>
        <dbReference type="PROSITE" id="PS51194"/>
    </source>
</evidence>
<dbReference type="InterPro" id="IPR027417">
    <property type="entry name" value="P-loop_NTPase"/>
</dbReference>
<evidence type="ECO:0000256" key="2">
    <source>
        <dbReference type="ARBA" id="ARBA00023125"/>
    </source>
</evidence>